<reference evidence="1 2" key="1">
    <citation type="journal article" date="2014" name="Agronomy (Basel)">
        <title>A Draft Genome Sequence for Ensete ventricosum, the Drought-Tolerant Tree Against Hunger.</title>
        <authorList>
            <person name="Harrison J."/>
            <person name="Moore K.A."/>
            <person name="Paszkiewicz K."/>
            <person name="Jones T."/>
            <person name="Grant M."/>
            <person name="Ambacheew D."/>
            <person name="Muzemil S."/>
            <person name="Studholme D.J."/>
        </authorList>
    </citation>
    <scope>NUCLEOTIDE SEQUENCE [LARGE SCALE GENOMIC DNA]</scope>
</reference>
<sequence length="259" mass="28854">MSPLPTVSPSLLLSSAHQQPAPTIPTVDAPSASRFSSLSQPTANHTCQLQSPSIAVIGYCLLLFLVASAAAKPFFTIAKPFSSFSSLYRSRIYRNQALLYRTCSYRRPALFSSPVAAVTHCYSYFQPAFFIVALFLHCCRAPPFEVPIAMLLRCCSPPVGHSSRCRCLLPCRCCPCYYSRFQLRPLSLHLHAATIAPPCHSLYLTRLPQQSLPLPTAASSCYHYCPHYLQPAFRHNGDSYADNLIATKYYHIYDTNSYP</sequence>
<name>A0A426YRL6_ENSVE</name>
<organism evidence="1 2">
    <name type="scientific">Ensete ventricosum</name>
    <name type="common">Abyssinian banana</name>
    <name type="synonym">Musa ensete</name>
    <dbReference type="NCBI Taxonomy" id="4639"/>
    <lineage>
        <taxon>Eukaryota</taxon>
        <taxon>Viridiplantae</taxon>
        <taxon>Streptophyta</taxon>
        <taxon>Embryophyta</taxon>
        <taxon>Tracheophyta</taxon>
        <taxon>Spermatophyta</taxon>
        <taxon>Magnoliopsida</taxon>
        <taxon>Liliopsida</taxon>
        <taxon>Zingiberales</taxon>
        <taxon>Musaceae</taxon>
        <taxon>Ensete</taxon>
    </lineage>
</organism>
<dbReference type="Proteomes" id="UP000287651">
    <property type="component" value="Unassembled WGS sequence"/>
</dbReference>
<proteinExistence type="predicted"/>
<comment type="caution">
    <text evidence="1">The sequence shown here is derived from an EMBL/GenBank/DDBJ whole genome shotgun (WGS) entry which is preliminary data.</text>
</comment>
<evidence type="ECO:0000313" key="2">
    <source>
        <dbReference type="Proteomes" id="UP000287651"/>
    </source>
</evidence>
<dbReference type="EMBL" id="AMZH03010638">
    <property type="protein sequence ID" value="RRT54361.1"/>
    <property type="molecule type" value="Genomic_DNA"/>
</dbReference>
<evidence type="ECO:0000313" key="1">
    <source>
        <dbReference type="EMBL" id="RRT54361.1"/>
    </source>
</evidence>
<dbReference type="AlphaFoldDB" id="A0A426YRL6"/>
<accession>A0A426YRL6</accession>
<protein>
    <submittedName>
        <fullName evidence="1">Uncharacterized protein</fullName>
    </submittedName>
</protein>
<gene>
    <name evidence="1" type="ORF">B296_00009342</name>
</gene>